<comment type="similarity">
    <text evidence="2 6">Belongs to the actin family.</text>
</comment>
<reference evidence="10" key="1">
    <citation type="submission" date="2025-08" db="UniProtKB">
        <authorList>
            <consortium name="Ensembl"/>
        </authorList>
    </citation>
    <scope>IDENTIFICATION</scope>
</reference>
<evidence type="ECO:0000259" key="9">
    <source>
        <dbReference type="PROSITE" id="PS50191"/>
    </source>
</evidence>
<dbReference type="FunFam" id="3.30.420.40:FF:000058">
    <property type="entry name" value="Putative actin-related protein 5"/>
    <property type="match status" value="1"/>
</dbReference>
<dbReference type="STRING" id="106582.ENSMZEP00005016668"/>
<dbReference type="SMART" id="SM00268">
    <property type="entry name" value="ACTIN"/>
    <property type="match status" value="1"/>
</dbReference>
<dbReference type="CDD" id="cd13397">
    <property type="entry name" value="ASKHA_NBD_actin_Arp-T1-3"/>
    <property type="match status" value="1"/>
</dbReference>
<comment type="subunit">
    <text evidence="5">Polymerization of globular actin (G-actin) leads to a structural filament (F-actin) in the form of a two-stranded helix. Each actin can bind to 4 others.</text>
</comment>
<feature type="coiled-coil region" evidence="7">
    <location>
        <begin position="983"/>
        <end position="1020"/>
    </location>
</feature>
<evidence type="ECO:0000313" key="11">
    <source>
        <dbReference type="Proteomes" id="UP000265160"/>
    </source>
</evidence>
<dbReference type="PANTHER" id="PTHR11937">
    <property type="entry name" value="ACTIN"/>
    <property type="match status" value="1"/>
</dbReference>
<feature type="compositionally biased region" description="Polar residues" evidence="8">
    <location>
        <begin position="694"/>
        <end position="703"/>
    </location>
</feature>
<keyword evidence="3" id="KW-0558">Oxidation</keyword>
<evidence type="ECO:0000256" key="8">
    <source>
        <dbReference type="SAM" id="MobiDB-lite"/>
    </source>
</evidence>
<keyword evidence="4" id="KW-0963">Cytoplasm</keyword>
<feature type="compositionally biased region" description="Basic and acidic residues" evidence="8">
    <location>
        <begin position="706"/>
        <end position="716"/>
    </location>
</feature>
<dbReference type="Gene3D" id="3.90.640.10">
    <property type="entry name" value="Actin, Chain A, domain 4"/>
    <property type="match status" value="1"/>
</dbReference>
<dbReference type="SUPFAM" id="SSF53067">
    <property type="entry name" value="Actin-like ATPase domain"/>
    <property type="match status" value="2"/>
</dbReference>
<feature type="compositionally biased region" description="Polar residues" evidence="8">
    <location>
        <begin position="1176"/>
        <end position="1188"/>
    </location>
</feature>
<dbReference type="InterPro" id="IPR001251">
    <property type="entry name" value="CRAL-TRIO_dom"/>
</dbReference>
<evidence type="ECO:0000256" key="4">
    <source>
        <dbReference type="ARBA" id="ARBA00023212"/>
    </source>
</evidence>
<dbReference type="InterPro" id="IPR004000">
    <property type="entry name" value="Actin"/>
</dbReference>
<comment type="subcellular location">
    <subcellularLocation>
        <location evidence="1">Cytoplasm</location>
        <location evidence="1">Cytoskeleton</location>
    </subcellularLocation>
</comment>
<dbReference type="GeneTree" id="ENSGT00940000166728"/>
<dbReference type="FunFam" id="3.30.420.40:FF:000050">
    <property type="entry name" value="Actin, alpha skeletal muscle"/>
    <property type="match status" value="1"/>
</dbReference>
<evidence type="ECO:0000313" key="10">
    <source>
        <dbReference type="Ensembl" id="ENSMZEP00005016668.1"/>
    </source>
</evidence>
<reference evidence="10" key="2">
    <citation type="submission" date="2025-09" db="UniProtKB">
        <authorList>
            <consortium name="Ensembl"/>
        </authorList>
    </citation>
    <scope>IDENTIFICATION</scope>
</reference>
<evidence type="ECO:0000256" key="6">
    <source>
        <dbReference type="RuleBase" id="RU000487"/>
    </source>
</evidence>
<feature type="region of interest" description="Disordered" evidence="8">
    <location>
        <begin position="1170"/>
        <end position="1198"/>
    </location>
</feature>
<dbReference type="InterPro" id="IPR004001">
    <property type="entry name" value="Actin_CS"/>
</dbReference>
<dbReference type="GO" id="GO:0005856">
    <property type="term" value="C:cytoskeleton"/>
    <property type="evidence" value="ECO:0007669"/>
    <property type="project" value="UniProtKB-SubCell"/>
</dbReference>
<dbReference type="Gene3D" id="3.30.420.40">
    <property type="match status" value="2"/>
</dbReference>
<name>A0A3P9C340_9CICH</name>
<dbReference type="RefSeq" id="XP_004564788.2">
    <property type="nucleotide sequence ID" value="XM_004564731.3"/>
</dbReference>
<protein>
    <submittedName>
        <fullName evidence="10">Si:ch211-241j12.3</fullName>
    </submittedName>
</protein>
<sequence length="1673" mass="187587">MSWKRARSGESPISRRAKDVPEPLQESALSPTLPADHVLSSGAVLFPGTFDQHGCPLVMFPVDGQYKLSSDLSKAEVVDFINYFQYQHNKKLEKQSMVSVVADLRDVSLSTITFIVETLLLLELQKRTVHTVYILQPKKKDLEKLMLKLLAPSKDYPASFKRVLLREIPELQNYIDRSQLPWSLGGYLMYRHQSWVAFIKEIDAFVQEFVSVVQRLPSCISALQALSRLPLPTTVSELRQFCLGTEAKFQQLRRELGLEELLRNCESLVGKLRWPDREPCFQDMAGTALFTQMAFDMLQNHSRITAAVEKVELLWQQLFSKARLRLRVFQLRDNALQVSEKIETLLQEKIQPFKVEIAKDPTKAVILVSEFEASIHTPAMALVRWAEDVIQASAEILPLDSQPTGSWAADLERLKDKLDSAVNLILQTLRAVSSYHRYYSKASCWYSLVLCQNFLQELLSGVREEASSIQLQQKNWGMMPGWRWRLSTFLKNNPPPEMEELLHLSHLANAIPDDEIQQMGKQMSQRCLTLRKLLSSSGPVAVEQLQMALQWQYELLRGNHVNLLSADSTTSKPVPHHVSESNLAKCKGGKEVAHVFGTSPLSGGSGLVSATGKPSSPFAATRDFAIPASSPPQIHDIISSVSDRAHREEHDLGSIGSSPKADLLNQFEIKVKRIAAVSSNPWLSLPVEDLENSYTVSSTQNPAPQKVDHDSSDEHVSGTQASRSQIQPTPEVLRSTEPKGSQSRDWILHPQSCVEHPELSPICSVLSSTVIEGRDKSICSTEGVPTLLWDSYDLHDQNQDDDDDDDDGELSMKDWDVKEEEGLREVENILDKADEILEEEENVLAQEAVLDALLRTEDRQGVWRLCDGEDQLDTMSSYELAEAGVLCFDDCVDSAESDGFIDLVSAGSARETKANVDGLYSEAPTVSDSKPDLLMELRKVHILDGLIMEENLQINKFRCSKEKLNTELWESKPVGTNVLLTSRNEREASHLQLEKEKREVEELEKQNEDIDERFKKCSITERPRKEHDDRVLCDLFPNGSGRSVASLAMDGSVNTRVTKIIQDVSDLKEPSEEAGVQSQYIDGNELARSASLCSPEASLIPEMRVDDGTFDPGGKSLLPPVAKPRKSLLPVNEARAELEAPHSTEESLDHYFVGEGQLHLQNEVLEELPENVPPDTSHSLVSSPNVTQHENDNHVPPENCWASLQRSSEIMTKNEKMPTSLLKLHVQSAEEIHTSPPADDHQLEQSVSQVTADQPLEFDSGGRDEPNEKLLDGVQSSEALRISGSPESQIQFYSPMTEIADFKSPIVLDSGSGLIKAGFADQDLPTIIFPTIIGVPKYEEVLNGNLEREAYIGHDAEHMRGVLTLKHPIKNGIIHNWDEMEKIWHHTFQQLRVEPEDHPVLLTEAAMNPLKNRQHAVEIMFECFNVPFTYVAMQAVLALYAAGRTTGVVFDSGDGVSHSVPVFEGYCLPHAVQRFPLAGLDVTLHLKKLLREQGVCMRTTAEEEIVREMKEKCCCVSLNYEDELNRGQSSCREMHYTMPDGQIITLSTERFRAPEILFKPELIGRDHYGMHESIYRSILSTDIDLRRCFLGNIVLSGGNTLLPGLPERLQDEIKGLLPSDMGGSVCVTSPKDRDFSVWRGGAVLANMPTFTSAWISRDEYEEYGPQIVFRKCF</sequence>
<organism evidence="10 11">
    <name type="scientific">Maylandia zebra</name>
    <name type="common">zebra mbuna</name>
    <dbReference type="NCBI Taxonomy" id="106582"/>
    <lineage>
        <taxon>Eukaryota</taxon>
        <taxon>Metazoa</taxon>
        <taxon>Chordata</taxon>
        <taxon>Craniata</taxon>
        <taxon>Vertebrata</taxon>
        <taxon>Euteleostomi</taxon>
        <taxon>Actinopterygii</taxon>
        <taxon>Neopterygii</taxon>
        <taxon>Teleostei</taxon>
        <taxon>Neoteleostei</taxon>
        <taxon>Acanthomorphata</taxon>
        <taxon>Ovalentaria</taxon>
        <taxon>Cichlomorphae</taxon>
        <taxon>Cichliformes</taxon>
        <taxon>Cichlidae</taxon>
        <taxon>African cichlids</taxon>
        <taxon>Pseudocrenilabrinae</taxon>
        <taxon>Haplochromini</taxon>
        <taxon>Maylandia</taxon>
        <taxon>Maylandia zebra complex</taxon>
    </lineage>
</organism>
<dbReference type="PROSITE" id="PS01132">
    <property type="entry name" value="ACTINS_ACT_LIKE"/>
    <property type="match status" value="1"/>
</dbReference>
<dbReference type="Ensembl" id="ENSMZET00005017200.1">
    <property type="protein sequence ID" value="ENSMZEP00005016668.1"/>
    <property type="gene ID" value="ENSMZEG00005012513.1"/>
</dbReference>
<proteinExistence type="inferred from homology"/>
<dbReference type="InterPro" id="IPR043129">
    <property type="entry name" value="ATPase_NBD"/>
</dbReference>
<dbReference type="Pfam" id="PF00022">
    <property type="entry name" value="Actin"/>
    <property type="match status" value="1"/>
</dbReference>
<evidence type="ECO:0000256" key="5">
    <source>
        <dbReference type="ARBA" id="ARBA00038582"/>
    </source>
</evidence>
<evidence type="ECO:0000256" key="1">
    <source>
        <dbReference type="ARBA" id="ARBA00004245"/>
    </source>
</evidence>
<evidence type="ECO:0000256" key="7">
    <source>
        <dbReference type="SAM" id="Coils"/>
    </source>
</evidence>
<dbReference type="PROSITE" id="PS00432">
    <property type="entry name" value="ACTINS_2"/>
    <property type="match status" value="1"/>
</dbReference>
<feature type="region of interest" description="Disordered" evidence="8">
    <location>
        <begin position="694"/>
        <end position="744"/>
    </location>
</feature>
<dbReference type="Proteomes" id="UP000265160">
    <property type="component" value="Unplaced"/>
</dbReference>
<dbReference type="FunFam" id="3.90.640.10:FF:000007">
    <property type="entry name" value="Actin like 7B"/>
    <property type="match status" value="1"/>
</dbReference>
<dbReference type="PRINTS" id="PR00190">
    <property type="entry name" value="ACTIN"/>
</dbReference>
<keyword evidence="11" id="KW-1185">Reference proteome</keyword>
<dbReference type="InterPro" id="IPR020902">
    <property type="entry name" value="Actin/actin-like_CS"/>
</dbReference>
<evidence type="ECO:0000256" key="3">
    <source>
        <dbReference type="ARBA" id="ARBA00023097"/>
    </source>
</evidence>
<feature type="region of interest" description="Disordered" evidence="8">
    <location>
        <begin position="1"/>
        <end position="28"/>
    </location>
</feature>
<feature type="compositionally biased region" description="Polar residues" evidence="8">
    <location>
        <begin position="717"/>
        <end position="728"/>
    </location>
</feature>
<keyword evidence="7" id="KW-0175">Coiled coil</keyword>
<dbReference type="PROSITE" id="PS50191">
    <property type="entry name" value="CRAL_TRIO"/>
    <property type="match status" value="1"/>
</dbReference>
<evidence type="ECO:0000256" key="2">
    <source>
        <dbReference type="ARBA" id="ARBA00006752"/>
    </source>
</evidence>
<accession>A0A3P9C340</accession>
<feature type="domain" description="CRAL-TRIO" evidence="9">
    <location>
        <begin position="34"/>
        <end position="192"/>
    </location>
</feature>
<keyword evidence="4" id="KW-0206">Cytoskeleton</keyword>